<keyword evidence="5 9" id="KW-0812">Transmembrane</keyword>
<dbReference type="GO" id="GO:0006865">
    <property type="term" value="P:amino acid transport"/>
    <property type="evidence" value="ECO:0007669"/>
    <property type="project" value="UniProtKB-KW"/>
</dbReference>
<feature type="transmembrane region" description="Helical" evidence="9">
    <location>
        <begin position="120"/>
        <end position="141"/>
    </location>
</feature>
<evidence type="ECO:0000256" key="6">
    <source>
        <dbReference type="ARBA" id="ARBA00022970"/>
    </source>
</evidence>
<keyword evidence="8 9" id="KW-0472">Membrane</keyword>
<dbReference type="PANTHER" id="PTHR42770">
    <property type="entry name" value="AMINO ACID TRANSPORTER-RELATED"/>
    <property type="match status" value="1"/>
</dbReference>
<dbReference type="NCBIfam" id="TIGR00905">
    <property type="entry name" value="2A0302"/>
    <property type="match status" value="1"/>
</dbReference>
<comment type="caution">
    <text evidence="10">The sequence shown here is derived from an EMBL/GenBank/DDBJ whole genome shotgun (WGS) entry which is preliminary data.</text>
</comment>
<feature type="transmembrane region" description="Helical" evidence="9">
    <location>
        <begin position="442"/>
        <end position="464"/>
    </location>
</feature>
<dbReference type="RefSeq" id="WP_036824851.1">
    <property type="nucleotide sequence ID" value="NZ_JGVO01000578.1"/>
</dbReference>
<keyword evidence="3" id="KW-0813">Transport</keyword>
<evidence type="ECO:0000313" key="11">
    <source>
        <dbReference type="Proteomes" id="UP000241771"/>
    </source>
</evidence>
<feature type="transmembrane region" description="Helical" evidence="9">
    <location>
        <begin position="153"/>
        <end position="178"/>
    </location>
</feature>
<organism evidence="10 11">
    <name type="scientific">Photobacterium sanctipauli</name>
    <dbReference type="NCBI Taxonomy" id="1342794"/>
    <lineage>
        <taxon>Bacteria</taxon>
        <taxon>Pseudomonadati</taxon>
        <taxon>Pseudomonadota</taxon>
        <taxon>Gammaproteobacteria</taxon>
        <taxon>Vibrionales</taxon>
        <taxon>Vibrionaceae</taxon>
        <taxon>Photobacterium</taxon>
    </lineage>
</organism>
<feature type="transmembrane region" description="Helical" evidence="9">
    <location>
        <begin position="285"/>
        <end position="314"/>
    </location>
</feature>
<accession>A0A2T3NPR9</accession>
<dbReference type="OrthoDB" id="3185104at2"/>
<feature type="transmembrane region" description="Helical" evidence="9">
    <location>
        <begin position="414"/>
        <end position="430"/>
    </location>
</feature>
<dbReference type="PIRSF" id="PIRSF006060">
    <property type="entry name" value="AA_transporter"/>
    <property type="match status" value="1"/>
</dbReference>
<keyword evidence="4" id="KW-1003">Cell membrane</keyword>
<dbReference type="InterPro" id="IPR050367">
    <property type="entry name" value="APC_superfamily"/>
</dbReference>
<comment type="subcellular location">
    <subcellularLocation>
        <location evidence="1">Cell membrane</location>
        <topology evidence="1">Multi-pass membrane protein</topology>
    </subcellularLocation>
</comment>
<name>A0A2T3NPR9_9GAMM</name>
<feature type="transmembrane region" description="Helical" evidence="9">
    <location>
        <begin position="335"/>
        <end position="354"/>
    </location>
</feature>
<dbReference type="InterPro" id="IPR002293">
    <property type="entry name" value="AA/rel_permease1"/>
</dbReference>
<feature type="transmembrane region" description="Helical" evidence="9">
    <location>
        <begin position="37"/>
        <end position="57"/>
    </location>
</feature>
<feature type="transmembrane region" description="Helical" evidence="9">
    <location>
        <begin position="198"/>
        <end position="223"/>
    </location>
</feature>
<feature type="transmembrane region" description="Helical" evidence="9">
    <location>
        <begin position="91"/>
        <end position="114"/>
    </location>
</feature>
<protein>
    <submittedName>
        <fullName evidence="10">Amino acid permease</fullName>
    </submittedName>
</protein>
<gene>
    <name evidence="10" type="ORF">C9I98_17910</name>
</gene>
<evidence type="ECO:0000256" key="1">
    <source>
        <dbReference type="ARBA" id="ARBA00004651"/>
    </source>
</evidence>
<dbReference type="GO" id="GO:0005886">
    <property type="term" value="C:plasma membrane"/>
    <property type="evidence" value="ECO:0007669"/>
    <property type="project" value="UniProtKB-SubCell"/>
</dbReference>
<evidence type="ECO:0000256" key="8">
    <source>
        <dbReference type="ARBA" id="ARBA00023136"/>
    </source>
</evidence>
<evidence type="ECO:0000256" key="9">
    <source>
        <dbReference type="SAM" id="Phobius"/>
    </source>
</evidence>
<dbReference type="GO" id="GO:0022857">
    <property type="term" value="F:transmembrane transporter activity"/>
    <property type="evidence" value="ECO:0007669"/>
    <property type="project" value="InterPro"/>
</dbReference>
<dbReference type="AlphaFoldDB" id="A0A2T3NPR9"/>
<feature type="transmembrane region" description="Helical" evidence="9">
    <location>
        <begin position="392"/>
        <end position="408"/>
    </location>
</feature>
<evidence type="ECO:0000313" key="10">
    <source>
        <dbReference type="EMBL" id="PSW18250.1"/>
    </source>
</evidence>
<evidence type="ECO:0000256" key="7">
    <source>
        <dbReference type="ARBA" id="ARBA00022989"/>
    </source>
</evidence>
<feature type="transmembrane region" description="Helical" evidence="9">
    <location>
        <begin position="360"/>
        <end position="380"/>
    </location>
</feature>
<comment type="similarity">
    <text evidence="2">Belongs to the amino acid-polyamine-organocation (APC) superfamily. Basic amino acid/polyamine antiporter (APA) (TC 2.A.3.2) family.</text>
</comment>
<feature type="transmembrane region" description="Helical" evidence="9">
    <location>
        <begin position="235"/>
        <end position="258"/>
    </location>
</feature>
<evidence type="ECO:0000256" key="3">
    <source>
        <dbReference type="ARBA" id="ARBA00022448"/>
    </source>
</evidence>
<sequence length="468" mass="50273">MEKKLGLGSLTALVIGSMIGAGVFSLPQNMAAVASPAAVMIGWAITGVGMIFLALSFQHLAQLKPEIESGVFGYAQAGFGDFIGFCSAWGYWLSAMLANVSYLVIVFSTLGIMFDQPDMILFGAGNTRLSVIGSSVLLWLVHALVLRGVQTAALINLVTTCAKLVPLFLFIVCAMMAFQWDTFVLDFTGLHFGAEHDLVSQVKSTMLITVWVFIGIEGAVVVSSRAKNRKDIGRATILGLLTALTIYVFVTLLSMGVISTEELATYQNPSMAQVLTEILGPWGKYIISCGLLVSVCGAFLSWTVLASEAPFLGAKDNMFPKSYARQNKAGSPVKALLLTNGCIQVSLIFVMYAGSTYDTLLAIASEMILVPYFLVGAYTLKLAIETKDRGSLLVVGICASLYGLWLLYASGLNYLLLSALLYLPGLYFYIQAKREQQTKPFVGKELTAASMLTVAAALAAGMMWQGML</sequence>
<evidence type="ECO:0000256" key="4">
    <source>
        <dbReference type="ARBA" id="ARBA00022475"/>
    </source>
</evidence>
<dbReference type="EMBL" id="PYMA01000012">
    <property type="protein sequence ID" value="PSW18250.1"/>
    <property type="molecule type" value="Genomic_DNA"/>
</dbReference>
<dbReference type="Proteomes" id="UP000241771">
    <property type="component" value="Unassembled WGS sequence"/>
</dbReference>
<proteinExistence type="inferred from homology"/>
<reference evidence="10 11" key="1">
    <citation type="submission" date="2018-01" db="EMBL/GenBank/DDBJ databases">
        <title>Whole genome sequencing of Histamine producing bacteria.</title>
        <authorList>
            <person name="Butler K."/>
        </authorList>
    </citation>
    <scope>NUCLEOTIDE SEQUENCE [LARGE SCALE GENOMIC DNA]</scope>
    <source>
        <strain evidence="10 11">DSM 100436</strain>
    </source>
</reference>
<dbReference type="Pfam" id="PF13520">
    <property type="entry name" value="AA_permease_2"/>
    <property type="match status" value="1"/>
</dbReference>
<keyword evidence="11" id="KW-1185">Reference proteome</keyword>
<keyword evidence="6" id="KW-0029">Amino-acid transport</keyword>
<dbReference type="InterPro" id="IPR004754">
    <property type="entry name" value="Amino_acid_antiprt"/>
</dbReference>
<dbReference type="PANTHER" id="PTHR42770:SF4">
    <property type="entry name" value="ARGININE_ORNITHINE ANTIPORTER-RELATED"/>
    <property type="match status" value="1"/>
</dbReference>
<evidence type="ECO:0000256" key="2">
    <source>
        <dbReference type="ARBA" id="ARBA00008220"/>
    </source>
</evidence>
<dbReference type="Gene3D" id="1.20.1740.10">
    <property type="entry name" value="Amino acid/polyamine transporter I"/>
    <property type="match status" value="1"/>
</dbReference>
<keyword evidence="7 9" id="KW-1133">Transmembrane helix</keyword>
<evidence type="ECO:0000256" key="5">
    <source>
        <dbReference type="ARBA" id="ARBA00022692"/>
    </source>
</evidence>